<name>A0A1C5GWH1_9ACTN</name>
<gene>
    <name evidence="1" type="ORF">GA0070560_102221</name>
</gene>
<proteinExistence type="predicted"/>
<evidence type="ECO:0000313" key="1">
    <source>
        <dbReference type="EMBL" id="SCG38156.1"/>
    </source>
</evidence>
<dbReference type="STRING" id="47864.GA0070560_102221"/>
<dbReference type="EMBL" id="FMDN01000002">
    <property type="protein sequence ID" value="SCG38156.1"/>
    <property type="molecule type" value="Genomic_DNA"/>
</dbReference>
<reference evidence="2" key="1">
    <citation type="submission" date="2016-06" db="EMBL/GenBank/DDBJ databases">
        <authorList>
            <person name="Varghese N."/>
        </authorList>
    </citation>
    <scope>NUCLEOTIDE SEQUENCE [LARGE SCALE GENOMIC DNA]</scope>
    <source>
        <strain evidence="2">DSM 43171</strain>
    </source>
</reference>
<accession>A0A1C5GWH1</accession>
<dbReference type="Gene3D" id="1.25.40.10">
    <property type="entry name" value="Tetratricopeptide repeat domain"/>
    <property type="match status" value="1"/>
</dbReference>
<keyword evidence="2" id="KW-1185">Reference proteome</keyword>
<dbReference type="Proteomes" id="UP000199408">
    <property type="component" value="Unassembled WGS sequence"/>
</dbReference>
<sequence length="144" mass="15517">MMGERSVCERALGQAENHLGRIDGDDGAGALTSAGQLNRLAGSCYLLLGEPKRAQSLLEAVPSGIQKRRKSHAIVLGNLALAHLRQHDLDGATETLHQVIDAVEETRGGGAVNVLFAAGRELRPWRDRPDVQEIMDRTLALMSS</sequence>
<protein>
    <recommendedName>
        <fullName evidence="3">Tetratricopeptide repeat-containing protein</fullName>
    </recommendedName>
</protein>
<evidence type="ECO:0008006" key="3">
    <source>
        <dbReference type="Google" id="ProtNLM"/>
    </source>
</evidence>
<evidence type="ECO:0000313" key="2">
    <source>
        <dbReference type="Proteomes" id="UP000199408"/>
    </source>
</evidence>
<dbReference type="InterPro" id="IPR011990">
    <property type="entry name" value="TPR-like_helical_dom_sf"/>
</dbReference>
<dbReference type="AlphaFoldDB" id="A0A1C5GWH1"/>
<organism evidence="1 2">
    <name type="scientific">Micromonospora halophytica</name>
    <dbReference type="NCBI Taxonomy" id="47864"/>
    <lineage>
        <taxon>Bacteria</taxon>
        <taxon>Bacillati</taxon>
        <taxon>Actinomycetota</taxon>
        <taxon>Actinomycetes</taxon>
        <taxon>Micromonosporales</taxon>
        <taxon>Micromonosporaceae</taxon>
        <taxon>Micromonospora</taxon>
    </lineage>
</organism>
<dbReference type="SUPFAM" id="SSF48452">
    <property type="entry name" value="TPR-like"/>
    <property type="match status" value="1"/>
</dbReference>